<feature type="domain" description="Toxin SymE-like" evidence="1">
    <location>
        <begin position="4"/>
        <end position="52"/>
    </location>
</feature>
<gene>
    <name evidence="2" type="ORF">EQM13_16230</name>
</gene>
<proteinExistence type="predicted"/>
<evidence type="ECO:0000313" key="3">
    <source>
        <dbReference type="Proteomes" id="UP000287969"/>
    </source>
</evidence>
<evidence type="ECO:0000313" key="2">
    <source>
        <dbReference type="EMBL" id="QAT63000.1"/>
    </source>
</evidence>
<accession>A0A410QG58</accession>
<reference evidence="3" key="1">
    <citation type="submission" date="2019-01" db="EMBL/GenBank/DDBJ databases">
        <title>Draft genomes of a novel of Sporanaerobacter strains.</title>
        <authorList>
            <person name="Ma S."/>
        </authorList>
    </citation>
    <scope>NUCLEOTIDE SEQUENCE [LARGE SCALE GENOMIC DNA]</scope>
    <source>
        <strain evidence="3">NJN-17</strain>
    </source>
</reference>
<dbReference type="RefSeq" id="WP_128753233.1">
    <property type="nucleotide sequence ID" value="NZ_CP035282.1"/>
</dbReference>
<dbReference type="KEGG" id="spoa:EQM13_16230"/>
<dbReference type="Proteomes" id="UP000287969">
    <property type="component" value="Chromosome"/>
</dbReference>
<dbReference type="GO" id="GO:0003723">
    <property type="term" value="F:RNA binding"/>
    <property type="evidence" value="ECO:0007669"/>
    <property type="project" value="InterPro"/>
</dbReference>
<protein>
    <submittedName>
        <fullName evidence="2">Type I addiction module toxin, SymE family</fullName>
    </submittedName>
</protein>
<organism evidence="2 3">
    <name type="scientific">Acidilutibacter cellobiosedens</name>
    <dbReference type="NCBI Taxonomy" id="2507161"/>
    <lineage>
        <taxon>Bacteria</taxon>
        <taxon>Bacillati</taxon>
        <taxon>Bacillota</taxon>
        <taxon>Tissierellia</taxon>
        <taxon>Tissierellales</taxon>
        <taxon>Acidilutibacteraceae</taxon>
        <taxon>Acidilutibacter</taxon>
    </lineage>
</organism>
<sequence>MNRRKLKVYEAPTGTTKRIPYIRLQGKWLLELGFETGDNIIVKEEEGKLIIEHGDVLENE</sequence>
<dbReference type="OrthoDB" id="9803936at2"/>
<dbReference type="AlphaFoldDB" id="A0A410QG58"/>
<dbReference type="Pfam" id="PF08845">
    <property type="entry name" value="SymE_toxin"/>
    <property type="match status" value="1"/>
</dbReference>
<name>A0A410QG58_9FIRM</name>
<dbReference type="EMBL" id="CP035282">
    <property type="protein sequence ID" value="QAT63000.1"/>
    <property type="molecule type" value="Genomic_DNA"/>
</dbReference>
<keyword evidence="3" id="KW-1185">Reference proteome</keyword>
<dbReference type="GO" id="GO:0016070">
    <property type="term" value="P:RNA metabolic process"/>
    <property type="evidence" value="ECO:0007669"/>
    <property type="project" value="InterPro"/>
</dbReference>
<evidence type="ECO:0000259" key="1">
    <source>
        <dbReference type="Pfam" id="PF08845"/>
    </source>
</evidence>
<dbReference type="InterPro" id="IPR014944">
    <property type="entry name" value="Toxin_SymE-like"/>
</dbReference>
<dbReference type="GO" id="GO:0016788">
    <property type="term" value="F:hydrolase activity, acting on ester bonds"/>
    <property type="evidence" value="ECO:0007669"/>
    <property type="project" value="InterPro"/>
</dbReference>
<dbReference type="GO" id="GO:0005737">
    <property type="term" value="C:cytoplasm"/>
    <property type="evidence" value="ECO:0007669"/>
    <property type="project" value="InterPro"/>
</dbReference>